<gene>
    <name evidence="11" type="ORF">CRH10_06540</name>
</gene>
<dbReference type="InterPro" id="IPR054712">
    <property type="entry name" value="Cas3-like_dom"/>
</dbReference>
<dbReference type="AlphaFoldDB" id="A0A291TA47"/>
<evidence type="ECO:0000256" key="8">
    <source>
        <dbReference type="ARBA" id="ARBA00022840"/>
    </source>
</evidence>
<comment type="similarity">
    <text evidence="2">In the central section; belongs to the CRISPR-associated helicase Cas3 family.</text>
</comment>
<dbReference type="GO" id="GO:0005524">
    <property type="term" value="F:ATP binding"/>
    <property type="evidence" value="ECO:0007669"/>
    <property type="project" value="UniProtKB-KW"/>
</dbReference>
<dbReference type="InterPro" id="IPR006483">
    <property type="entry name" value="CRISPR-assoc_Cas3_HD"/>
</dbReference>
<dbReference type="GO" id="GO:0016787">
    <property type="term" value="F:hydrolase activity"/>
    <property type="evidence" value="ECO:0007669"/>
    <property type="project" value="UniProtKB-KW"/>
</dbReference>
<feature type="domain" description="HD Cas3-type" evidence="10">
    <location>
        <begin position="21"/>
        <end position="219"/>
    </location>
</feature>
<dbReference type="NCBIfam" id="TIGR01596">
    <property type="entry name" value="cas3_HD"/>
    <property type="match status" value="1"/>
</dbReference>
<name>A0A291TA47_9FIRM</name>
<dbReference type="Pfam" id="PF00270">
    <property type="entry name" value="DEAD"/>
    <property type="match status" value="1"/>
</dbReference>
<dbReference type="InterPro" id="IPR001650">
    <property type="entry name" value="Helicase_C-like"/>
</dbReference>
<dbReference type="Pfam" id="PF22590">
    <property type="entry name" value="Cas3-like_C_2"/>
    <property type="match status" value="1"/>
</dbReference>
<dbReference type="Gene3D" id="1.10.3210.30">
    <property type="match status" value="1"/>
</dbReference>
<evidence type="ECO:0000256" key="2">
    <source>
        <dbReference type="ARBA" id="ARBA00009046"/>
    </source>
</evidence>
<comment type="similarity">
    <text evidence="1">In the N-terminal section; belongs to the CRISPR-associated nuclease Cas3-HD family.</text>
</comment>
<evidence type="ECO:0000256" key="7">
    <source>
        <dbReference type="ARBA" id="ARBA00022806"/>
    </source>
</evidence>
<dbReference type="Proteomes" id="UP000223709">
    <property type="component" value="Chromosome"/>
</dbReference>
<evidence type="ECO:0000259" key="10">
    <source>
        <dbReference type="PROSITE" id="PS51643"/>
    </source>
</evidence>
<keyword evidence="11" id="KW-0255">Endonuclease</keyword>
<dbReference type="InterPro" id="IPR011545">
    <property type="entry name" value="DEAD/DEAH_box_helicase_dom"/>
</dbReference>
<keyword evidence="5" id="KW-0547">Nucleotide-binding</keyword>
<dbReference type="NCBIfam" id="TIGR01587">
    <property type="entry name" value="cas3_core"/>
    <property type="match status" value="1"/>
</dbReference>
<evidence type="ECO:0000256" key="9">
    <source>
        <dbReference type="ARBA" id="ARBA00023118"/>
    </source>
</evidence>
<keyword evidence="4" id="KW-0479">Metal-binding</keyword>
<evidence type="ECO:0000256" key="3">
    <source>
        <dbReference type="ARBA" id="ARBA00022722"/>
    </source>
</evidence>
<proteinExistence type="inferred from homology"/>
<dbReference type="InterPro" id="IPR041372">
    <property type="entry name" value="Cas3_C"/>
</dbReference>
<dbReference type="Gene3D" id="3.40.50.300">
    <property type="entry name" value="P-loop containing nucleotide triphosphate hydrolases"/>
    <property type="match status" value="2"/>
</dbReference>
<dbReference type="GO" id="GO:0004519">
    <property type="term" value="F:endonuclease activity"/>
    <property type="evidence" value="ECO:0007669"/>
    <property type="project" value="UniProtKB-KW"/>
</dbReference>
<protein>
    <submittedName>
        <fullName evidence="11">CRISPR-associated helicase/endonuclease Cas3</fullName>
    </submittedName>
</protein>
<dbReference type="Pfam" id="PF18019">
    <property type="entry name" value="Cas3_HD"/>
    <property type="match status" value="1"/>
</dbReference>
<evidence type="ECO:0000256" key="5">
    <source>
        <dbReference type="ARBA" id="ARBA00022741"/>
    </source>
</evidence>
<dbReference type="SUPFAM" id="SSF52540">
    <property type="entry name" value="P-loop containing nucleoside triphosphate hydrolases"/>
    <property type="match status" value="1"/>
</dbReference>
<dbReference type="InterPro" id="IPR006474">
    <property type="entry name" value="Helicase_Cas3_CRISPR-ass_core"/>
</dbReference>
<evidence type="ECO:0000256" key="4">
    <source>
        <dbReference type="ARBA" id="ARBA00022723"/>
    </source>
</evidence>
<dbReference type="GO" id="GO:0051607">
    <property type="term" value="P:defense response to virus"/>
    <property type="evidence" value="ECO:0007669"/>
    <property type="project" value="UniProtKB-KW"/>
</dbReference>
<dbReference type="GO" id="GO:0004386">
    <property type="term" value="F:helicase activity"/>
    <property type="evidence" value="ECO:0007669"/>
    <property type="project" value="UniProtKB-KW"/>
</dbReference>
<dbReference type="InterPro" id="IPR027417">
    <property type="entry name" value="P-loop_NTPase"/>
</dbReference>
<dbReference type="PROSITE" id="PS51643">
    <property type="entry name" value="HD_CAS3"/>
    <property type="match status" value="1"/>
</dbReference>
<dbReference type="GO" id="GO:0003676">
    <property type="term" value="F:nucleic acid binding"/>
    <property type="evidence" value="ECO:0007669"/>
    <property type="project" value="InterPro"/>
</dbReference>
<dbReference type="Pfam" id="PF18395">
    <property type="entry name" value="Cas3_C"/>
    <property type="match status" value="1"/>
</dbReference>
<dbReference type="InterPro" id="IPR038257">
    <property type="entry name" value="CRISPR-assoc_Cas3_HD_sf"/>
</dbReference>
<keyword evidence="6" id="KW-0378">Hydrolase</keyword>
<dbReference type="SMART" id="SM00490">
    <property type="entry name" value="HELICc"/>
    <property type="match status" value="1"/>
</dbReference>
<dbReference type="GO" id="GO:0046872">
    <property type="term" value="F:metal ion binding"/>
    <property type="evidence" value="ECO:0007669"/>
    <property type="project" value="UniProtKB-KW"/>
</dbReference>
<dbReference type="InterPro" id="IPR014001">
    <property type="entry name" value="Helicase_ATP-bd"/>
</dbReference>
<sequence length="921" mass="103704">MRRRTLSYEVRLFAGKTDPVNSGFWLPLWMHLRDTAGIMVYLVQKWLPKSVRQHIELDEDLLTQTACFLGWVHDLGKVSAAFQGPMMEHLPERRQCLEKYTTLSYREQNRKYSRHALASEAILRWLKCPNGLASVAGAHHGKPQTGKDVLDQLGDEEEEGCWEANYWPEGEQKFWESCWRELFDYALQESGFSSAEELPQLTIPAEILLTGLLIMADWIASNTRYFPLIPVEEVGSDTLYPARVDRAWEALDLTSPWEVQSDVTEPGAFAERFGFPPNEVQRAMLEAVSQAQEPGMFILEAQMGVGKTEAALGAAEILAKHGGEGGIFFGLPTQATANGIFGRLLAWAEKQPDGLEHSIKLAHGMAELNEAYLRLQQDTVRVEEDLEADPDADPESRVMVHQWFRGNKQGLLADFVIGTVDQLLLAALKQKHVMLRHLGLAGKVVVIDECHAYDAYMNCYLDRALTWLGRYKVPVILLSATLPAKRRVELVRAYLNGRNAPDGPWQTCRGYPLLTWTEGKQVEQTTIPLETEPRRVETFPLTEEQLTDTLRDALREGGCAGVIVNTVKKAQAIAARLRAELPEFEVVVFHAQFLMPDRAAKEEALMKRIGKHSTPEQRDKLIVVGTQVLEQSLDIDLDLLVTELCPMDLLLQRIGRLHRHEGRARPRPVAQARCAVLDTGTEDFDEGSKAVYGEWLLWRTRKFLPTAITLPHDIAPLVQDVYGWEPDPLPASPQSMAARAEYEKAQQIKMGKAKTFTILPPEEHRKRPSVNTLDNWMDDVGAVSDNGARAAVRDGDPSVDVLVLMRDAAGNVRFPPDETGHPGACVPTDEPPQPEMALQIARQKLRLPGYFSKRWSVEQTIDALEARNREVFGLWQQSPLLRGELILLLDDHLTAQLAGQVLQYDRENGLTYRKEEENEAN</sequence>
<dbReference type="RefSeq" id="WP_098923506.1">
    <property type="nucleotide sequence ID" value="NZ_CP023819.1"/>
</dbReference>
<keyword evidence="9" id="KW-0051">Antiviral defense</keyword>
<dbReference type="SMART" id="SM00487">
    <property type="entry name" value="DEXDc"/>
    <property type="match status" value="1"/>
</dbReference>
<evidence type="ECO:0000256" key="6">
    <source>
        <dbReference type="ARBA" id="ARBA00022801"/>
    </source>
</evidence>
<keyword evidence="3" id="KW-0540">Nuclease</keyword>
<accession>A0A291TA47</accession>
<evidence type="ECO:0000256" key="1">
    <source>
        <dbReference type="ARBA" id="ARBA00006847"/>
    </source>
</evidence>
<reference evidence="11 12" key="1">
    <citation type="submission" date="2017-10" db="EMBL/GenBank/DDBJ databases">
        <title>Complete Genome Sequence of Faecalibacterium prausnitzii isolated from the gut of healthy adult Indian.</title>
        <authorList>
            <person name="Bag S."/>
            <person name="Ghosh T.S."/>
            <person name="Das B."/>
        </authorList>
    </citation>
    <scope>NUCLEOTIDE SEQUENCE [LARGE SCALE GENOMIC DNA]</scope>
    <source>
        <strain evidence="11 12">Indica</strain>
    </source>
</reference>
<keyword evidence="8" id="KW-0067">ATP-binding</keyword>
<dbReference type="CDD" id="cd09641">
    <property type="entry name" value="Cas3''_I"/>
    <property type="match status" value="1"/>
</dbReference>
<dbReference type="EMBL" id="CP023819">
    <property type="protein sequence ID" value="ATL89975.1"/>
    <property type="molecule type" value="Genomic_DNA"/>
</dbReference>
<keyword evidence="7" id="KW-0347">Helicase</keyword>
<evidence type="ECO:0000313" key="12">
    <source>
        <dbReference type="Proteomes" id="UP000223709"/>
    </source>
</evidence>
<evidence type="ECO:0000313" key="11">
    <source>
        <dbReference type="EMBL" id="ATL89975.1"/>
    </source>
</evidence>
<organism evidence="11 12">
    <name type="scientific">Faecalibacterium prausnitzii</name>
    <dbReference type="NCBI Taxonomy" id="853"/>
    <lineage>
        <taxon>Bacteria</taxon>
        <taxon>Bacillati</taxon>
        <taxon>Bacillota</taxon>
        <taxon>Clostridia</taxon>
        <taxon>Eubacteriales</taxon>
        <taxon>Oscillospiraceae</taxon>
        <taxon>Faecalibacterium</taxon>
    </lineage>
</organism>